<comment type="caution">
    <text evidence="4">The sequence shown here is derived from an EMBL/GenBank/DDBJ whole genome shotgun (WGS) entry which is preliminary data.</text>
</comment>
<dbReference type="Pfam" id="PF13343">
    <property type="entry name" value="SBP_bac_6"/>
    <property type="match status" value="1"/>
</dbReference>
<gene>
    <name evidence="4" type="ORF">OF850_03845</name>
</gene>
<evidence type="ECO:0000256" key="3">
    <source>
        <dbReference type="SAM" id="SignalP"/>
    </source>
</evidence>
<evidence type="ECO:0000313" key="5">
    <source>
        <dbReference type="Proteomes" id="UP001526430"/>
    </source>
</evidence>
<dbReference type="InterPro" id="IPR026045">
    <property type="entry name" value="Ferric-bd"/>
</dbReference>
<feature type="chain" id="PRO_5046665804" evidence="3">
    <location>
        <begin position="23"/>
        <end position="340"/>
    </location>
</feature>
<protein>
    <submittedName>
        <fullName evidence="4">Extracellular solute-binding protein</fullName>
    </submittedName>
</protein>
<comment type="similarity">
    <text evidence="1">Belongs to the bacterial solute-binding protein 1 family.</text>
</comment>
<dbReference type="RefSeq" id="WP_301588453.1">
    <property type="nucleotide sequence ID" value="NZ_JAPFQI010000001.1"/>
</dbReference>
<sequence length="340" mass="37013">MLRRSLLAAIPAALAAPRLASAQERVVNLYSSRHYDSDRALYETFAQQSGIRIRLIEANADQLLERIRAEGANSPADVILTVDASRLARAAEMGLTQPVRSDVVASRVPAELIGPEGMWFAVSRRARVLMYDRARGAPEGLARYEDMADPRFRGQFLIRSSGNGYNIALASSFLAVNGEAATEAWARGIAANLARPPSGGDTDQIRAMLAGQGRIALANTYYLGLLRNSQRAEDKDLAGRVAVIFPNQGDRGTHVNISGAALVRTAPNAENARRFLDFLTTPEAQRIFALGNMEYPAVSEAETHPFLVSLGQFKAERPDSAKLLANAPEALRIMQRAGWR</sequence>
<proteinExistence type="inferred from homology"/>
<evidence type="ECO:0000256" key="2">
    <source>
        <dbReference type="ARBA" id="ARBA00022729"/>
    </source>
</evidence>
<reference evidence="4 5" key="1">
    <citation type="submission" date="2022-10" db="EMBL/GenBank/DDBJ databases">
        <title>Roseococcus glaciei nov., sp. nov., isolated from glacier.</title>
        <authorList>
            <person name="Liu Q."/>
            <person name="Xin Y.-H."/>
        </authorList>
    </citation>
    <scope>NUCLEOTIDE SEQUENCE [LARGE SCALE GENOMIC DNA]</scope>
    <source>
        <strain evidence="4 5">MDT2-1-1</strain>
    </source>
</reference>
<feature type="signal peptide" evidence="3">
    <location>
        <begin position="1"/>
        <end position="22"/>
    </location>
</feature>
<accession>A0ABT3NRG1</accession>
<evidence type="ECO:0000256" key="1">
    <source>
        <dbReference type="ARBA" id="ARBA00008520"/>
    </source>
</evidence>
<dbReference type="PANTHER" id="PTHR30006">
    <property type="entry name" value="THIAMINE-BINDING PERIPLASMIC PROTEIN-RELATED"/>
    <property type="match status" value="1"/>
</dbReference>
<dbReference type="Proteomes" id="UP001526430">
    <property type="component" value="Unassembled WGS sequence"/>
</dbReference>
<organism evidence="4 5">
    <name type="scientific">Sabulicella glaciei</name>
    <dbReference type="NCBI Taxonomy" id="2984948"/>
    <lineage>
        <taxon>Bacteria</taxon>
        <taxon>Pseudomonadati</taxon>
        <taxon>Pseudomonadota</taxon>
        <taxon>Alphaproteobacteria</taxon>
        <taxon>Acetobacterales</taxon>
        <taxon>Acetobacteraceae</taxon>
        <taxon>Sabulicella</taxon>
    </lineage>
</organism>
<keyword evidence="5" id="KW-1185">Reference proteome</keyword>
<name>A0ABT3NRG1_9PROT</name>
<dbReference type="SUPFAM" id="SSF53850">
    <property type="entry name" value="Periplasmic binding protein-like II"/>
    <property type="match status" value="1"/>
</dbReference>
<dbReference type="PIRSF" id="PIRSF002825">
    <property type="entry name" value="CfbpA"/>
    <property type="match status" value="1"/>
</dbReference>
<dbReference type="Gene3D" id="3.40.190.10">
    <property type="entry name" value="Periplasmic binding protein-like II"/>
    <property type="match status" value="2"/>
</dbReference>
<dbReference type="PANTHER" id="PTHR30006:SF15">
    <property type="entry name" value="IRON-UTILIZATION PERIPLASMIC PROTEIN"/>
    <property type="match status" value="1"/>
</dbReference>
<evidence type="ECO:0000313" key="4">
    <source>
        <dbReference type="EMBL" id="MCW8084749.1"/>
    </source>
</evidence>
<keyword evidence="2 3" id="KW-0732">Signal</keyword>
<dbReference type="EMBL" id="JAPFQI010000001">
    <property type="protein sequence ID" value="MCW8084749.1"/>
    <property type="molecule type" value="Genomic_DNA"/>
</dbReference>